<gene>
    <name evidence="2" type="ORF">GEV33_000881</name>
</gene>
<organism evidence="2 3">
    <name type="scientific">Tenebrio molitor</name>
    <name type="common">Yellow mealworm beetle</name>
    <dbReference type="NCBI Taxonomy" id="7067"/>
    <lineage>
        <taxon>Eukaryota</taxon>
        <taxon>Metazoa</taxon>
        <taxon>Ecdysozoa</taxon>
        <taxon>Arthropoda</taxon>
        <taxon>Hexapoda</taxon>
        <taxon>Insecta</taxon>
        <taxon>Pterygota</taxon>
        <taxon>Neoptera</taxon>
        <taxon>Endopterygota</taxon>
        <taxon>Coleoptera</taxon>
        <taxon>Polyphaga</taxon>
        <taxon>Cucujiformia</taxon>
        <taxon>Tenebrionidae</taxon>
        <taxon>Tenebrio</taxon>
    </lineage>
</organism>
<sequence>MEAGLRRERERVLRPRGRAPDTPRNRARQREEDATIALLRQQQEIMAQMVKQQQRTSAVIELLAARPVQVPAVESGVPAPPPIEVRPPSPAPPEHNVPEPPVDLVVAPRAPDPEAQPEAADWRRIALAMATSAAKAAGRRPTFAGLDTENPAEFLEECERYSTAAQVPPEKKLSEAIRCLRQTAARWAKFHQGKWQSFIEFRAEFLVTYWSAGQQLVVRARVLSQRYNLTKGDSTVDFFMEQATQLRTLTQPIPECVMVEDLMRLFRENISLLFKSEKPRGERSIQEALDFLERQSANERRPTPQAPPRRMVSSAAVGETEEAQPFLCANPNKSPIGKRRQDVDGRCSRPLKASQTFTFPRIKFVTARFGEDKYPCCPGFSILGTGRCTIAPLTVLSRRECATLYPRELWALHRLGWRPSPAGINPDRPGLRTPLGLLFKDTLYRPETLRHDPFMLANALDQAANTPYEATKRTSRLPHTRNSIHQEKLLALLDSGSEVTCINEDQFAILSAKARIHTLPVASTFLHPLRHWTAELLHKVPSLDGILFK</sequence>
<comment type="caution">
    <text evidence="2">The sequence shown here is derived from an EMBL/GenBank/DDBJ whole genome shotgun (WGS) entry which is preliminary data.</text>
</comment>
<proteinExistence type="predicted"/>
<name>A0A8J6HWC8_TENMO</name>
<keyword evidence="3" id="KW-1185">Reference proteome</keyword>
<protein>
    <submittedName>
        <fullName evidence="2">Uncharacterized protein</fullName>
    </submittedName>
</protein>
<evidence type="ECO:0000313" key="3">
    <source>
        <dbReference type="Proteomes" id="UP000719412"/>
    </source>
</evidence>
<feature type="compositionally biased region" description="Basic and acidic residues" evidence="1">
    <location>
        <begin position="291"/>
        <end position="302"/>
    </location>
</feature>
<feature type="region of interest" description="Disordered" evidence="1">
    <location>
        <begin position="328"/>
        <end position="347"/>
    </location>
</feature>
<feature type="region of interest" description="Disordered" evidence="1">
    <location>
        <begin position="1"/>
        <end position="32"/>
    </location>
</feature>
<feature type="region of interest" description="Disordered" evidence="1">
    <location>
        <begin position="291"/>
        <end position="316"/>
    </location>
</feature>
<dbReference type="AlphaFoldDB" id="A0A8J6HWC8"/>
<reference evidence="2" key="1">
    <citation type="journal article" date="2020" name="J Insects Food Feed">
        <title>The yellow mealworm (Tenebrio molitor) genome: a resource for the emerging insects as food and feed industry.</title>
        <authorList>
            <person name="Eriksson T."/>
            <person name="Andere A."/>
            <person name="Kelstrup H."/>
            <person name="Emery V."/>
            <person name="Picard C."/>
        </authorList>
    </citation>
    <scope>NUCLEOTIDE SEQUENCE</scope>
    <source>
        <strain evidence="2">Stoneville</strain>
        <tissue evidence="2">Whole head</tissue>
    </source>
</reference>
<reference evidence="2" key="2">
    <citation type="submission" date="2021-08" db="EMBL/GenBank/DDBJ databases">
        <authorList>
            <person name="Eriksson T."/>
        </authorList>
    </citation>
    <scope>NUCLEOTIDE SEQUENCE</scope>
    <source>
        <strain evidence="2">Stoneville</strain>
        <tissue evidence="2">Whole head</tissue>
    </source>
</reference>
<evidence type="ECO:0000313" key="2">
    <source>
        <dbReference type="EMBL" id="KAH0821910.1"/>
    </source>
</evidence>
<dbReference type="Proteomes" id="UP000719412">
    <property type="component" value="Unassembled WGS sequence"/>
</dbReference>
<evidence type="ECO:0000256" key="1">
    <source>
        <dbReference type="SAM" id="MobiDB-lite"/>
    </source>
</evidence>
<feature type="compositionally biased region" description="Pro residues" evidence="1">
    <location>
        <begin position="78"/>
        <end position="101"/>
    </location>
</feature>
<accession>A0A8J6HWC8</accession>
<feature type="region of interest" description="Disordered" evidence="1">
    <location>
        <begin position="73"/>
        <end position="118"/>
    </location>
</feature>
<dbReference type="EMBL" id="JABDTM020005522">
    <property type="protein sequence ID" value="KAH0821910.1"/>
    <property type="molecule type" value="Genomic_DNA"/>
</dbReference>